<dbReference type="SUPFAM" id="SSF103473">
    <property type="entry name" value="MFS general substrate transporter"/>
    <property type="match status" value="1"/>
</dbReference>
<dbReference type="PANTHER" id="PTHR11360:SF284">
    <property type="entry name" value="EG:103B4.3 PROTEIN-RELATED"/>
    <property type="match status" value="1"/>
</dbReference>
<evidence type="ECO:0000256" key="3">
    <source>
        <dbReference type="SAM" id="Phobius"/>
    </source>
</evidence>
<feature type="transmembrane region" description="Helical" evidence="3">
    <location>
        <begin position="631"/>
        <end position="654"/>
    </location>
</feature>
<dbReference type="InterPro" id="IPR036259">
    <property type="entry name" value="MFS_trans_sf"/>
</dbReference>
<dbReference type="Proteomes" id="UP001378592">
    <property type="component" value="Unassembled WGS sequence"/>
</dbReference>
<keyword evidence="6" id="KW-1185">Reference proteome</keyword>
<dbReference type="EMBL" id="JAZDUA010000110">
    <property type="protein sequence ID" value="KAK7867802.1"/>
    <property type="molecule type" value="Genomic_DNA"/>
</dbReference>
<feature type="transmembrane region" description="Helical" evidence="3">
    <location>
        <begin position="186"/>
        <end position="207"/>
    </location>
</feature>
<feature type="transmembrane region" description="Helical" evidence="3">
    <location>
        <begin position="694"/>
        <end position="715"/>
    </location>
</feature>
<dbReference type="CDD" id="cd17352">
    <property type="entry name" value="MFS_MCT_SLC16"/>
    <property type="match status" value="2"/>
</dbReference>
<comment type="subcellular location">
    <subcellularLocation>
        <location evidence="1">Membrane</location>
        <topology evidence="1">Multi-pass membrane protein</topology>
    </subcellularLocation>
</comment>
<dbReference type="Gene3D" id="1.20.1250.20">
    <property type="entry name" value="MFS general substrate transporter like domains"/>
    <property type="match status" value="2"/>
</dbReference>
<feature type="transmembrane region" description="Helical" evidence="3">
    <location>
        <begin position="539"/>
        <end position="563"/>
    </location>
</feature>
<comment type="caution">
    <text evidence="5">The sequence shown here is derived from an EMBL/GenBank/DDBJ whole genome shotgun (WGS) entry which is preliminary data.</text>
</comment>
<feature type="transmembrane region" description="Helical" evidence="3">
    <location>
        <begin position="92"/>
        <end position="114"/>
    </location>
</feature>
<keyword evidence="3" id="KW-0812">Transmembrane</keyword>
<feature type="transmembrane region" description="Helical" evidence="3">
    <location>
        <begin position="250"/>
        <end position="269"/>
    </location>
</feature>
<organism evidence="5 6">
    <name type="scientific">Gryllus longicercus</name>
    <dbReference type="NCBI Taxonomy" id="2509291"/>
    <lineage>
        <taxon>Eukaryota</taxon>
        <taxon>Metazoa</taxon>
        <taxon>Ecdysozoa</taxon>
        <taxon>Arthropoda</taxon>
        <taxon>Hexapoda</taxon>
        <taxon>Insecta</taxon>
        <taxon>Pterygota</taxon>
        <taxon>Neoptera</taxon>
        <taxon>Polyneoptera</taxon>
        <taxon>Orthoptera</taxon>
        <taxon>Ensifera</taxon>
        <taxon>Gryllidea</taxon>
        <taxon>Grylloidea</taxon>
        <taxon>Gryllidae</taxon>
        <taxon>Gryllinae</taxon>
        <taxon>Gryllus</taxon>
    </lineage>
</organism>
<proteinExistence type="predicted"/>
<protein>
    <recommendedName>
        <fullName evidence="4">Major facilitator superfamily (MFS) profile domain-containing protein</fullName>
    </recommendedName>
</protein>
<feature type="region of interest" description="Disordered" evidence="2">
    <location>
        <begin position="490"/>
        <end position="510"/>
    </location>
</feature>
<feature type="transmembrane region" description="Helical" evidence="3">
    <location>
        <begin position="666"/>
        <end position="688"/>
    </location>
</feature>
<feature type="transmembrane region" description="Helical" evidence="3">
    <location>
        <begin position="134"/>
        <end position="154"/>
    </location>
</feature>
<dbReference type="Pfam" id="PF07690">
    <property type="entry name" value="MFS_1"/>
    <property type="match status" value="2"/>
</dbReference>
<gene>
    <name evidence="5" type="ORF">R5R35_001214</name>
</gene>
<keyword evidence="3" id="KW-1133">Transmembrane helix</keyword>
<name>A0AAN9VTN7_9ORTH</name>
<dbReference type="PROSITE" id="PS50850">
    <property type="entry name" value="MFS"/>
    <property type="match status" value="1"/>
</dbReference>
<evidence type="ECO:0000313" key="5">
    <source>
        <dbReference type="EMBL" id="KAK7867802.1"/>
    </source>
</evidence>
<feature type="region of interest" description="Disordered" evidence="2">
    <location>
        <begin position="1"/>
        <end position="31"/>
    </location>
</feature>
<feature type="region of interest" description="Disordered" evidence="2">
    <location>
        <begin position="329"/>
        <end position="370"/>
    </location>
</feature>
<keyword evidence="3" id="KW-0472">Membrane</keyword>
<dbReference type="InterPro" id="IPR050327">
    <property type="entry name" value="Proton-linked_MCT"/>
</dbReference>
<evidence type="ECO:0000313" key="6">
    <source>
        <dbReference type="Proteomes" id="UP001378592"/>
    </source>
</evidence>
<dbReference type="FunFam" id="1.20.1250.20:FF:000398">
    <property type="entry name" value="Monocarboxylate transporter 14"/>
    <property type="match status" value="1"/>
</dbReference>
<dbReference type="InterPro" id="IPR011701">
    <property type="entry name" value="MFS"/>
</dbReference>
<feature type="transmembrane region" description="Helical" evidence="3">
    <location>
        <begin position="605"/>
        <end position="625"/>
    </location>
</feature>
<feature type="transmembrane region" description="Helical" evidence="3">
    <location>
        <begin position="219"/>
        <end position="238"/>
    </location>
</feature>
<sequence>MTHSPHDGGGGGGGAGSQVDRRAESPAQDKQVVQLLAPPGGKAAEAAATAGAGAGAERLVAKTRVAVGGAGDEGDADEATASGPAPPPDGGWGWVVVFASFMIHIVNDGVTYSFGIFYDALITYFESGRGETAWILSILVGVTLCSGPISSSFVNRYGCRPVTIAGAILGSISLALSVFATNVPTLYLTIGLGTGLGFGLVYLPAIVSVTCYFERRRSLATGIAVCGSGLGTFLLAPVTRWLVDGLGWRHALLCVAAMVLSCAGFGALFRPLPGTAGHASASHHGHAPGERGKVKASASSASLEELRLKAAPGATDVRRSLRASERDLAEADAGAGLQRPLSVGHLPPARSAHATRPALRAPDHSAARLARSHPALAVSVPPHAGNVESRLVGGTPVMTRKGSGLMYRKDILYSGSLRNIHHKSSSQLPGGAEAEAERLLGDEAPKGSRARANGGLLGASAPCLDASAGDAPPALRPAAAAAHATVAASHAGSRPVSPDLADGEAGRGGSAGCCGRCLPVETTDALREMMDFTLLKDPIFILFTVSNFLTSIGYNVPYLYVAVQAKERHLSEDQAGWLLAAIGFANTVGRIVLGYISDKPWVDRLLVYNLCLTICGVATAFSALCESYASFMMYSLVFGCSIGAYVGLTSVVLVDLLGLERLTNAFGLLLLFQGFASLIGPPIAGWLYDATGSYNPGFIVAGVTMALSGVMLFVIPPVQRRLAAKRCRQEVLELQPTTTTTLTTTAANGDAPGVHC</sequence>
<accession>A0AAN9VTN7</accession>
<evidence type="ECO:0000256" key="1">
    <source>
        <dbReference type="ARBA" id="ARBA00004141"/>
    </source>
</evidence>
<feature type="domain" description="Major facilitator superfamily (MFS) profile" evidence="4">
    <location>
        <begin position="539"/>
        <end position="756"/>
    </location>
</feature>
<reference evidence="5 6" key="1">
    <citation type="submission" date="2024-03" db="EMBL/GenBank/DDBJ databases">
        <title>The genome assembly and annotation of the cricket Gryllus longicercus Weissman &amp; Gray.</title>
        <authorList>
            <person name="Szrajer S."/>
            <person name="Gray D."/>
            <person name="Ylla G."/>
        </authorList>
    </citation>
    <scope>NUCLEOTIDE SEQUENCE [LARGE SCALE GENOMIC DNA]</scope>
    <source>
        <strain evidence="5">DAG 2021-001</strain>
        <tissue evidence="5">Whole body minus gut</tissue>
    </source>
</reference>
<dbReference type="GO" id="GO:0016020">
    <property type="term" value="C:membrane"/>
    <property type="evidence" value="ECO:0007669"/>
    <property type="project" value="UniProtKB-SubCell"/>
</dbReference>
<dbReference type="PANTHER" id="PTHR11360">
    <property type="entry name" value="MONOCARBOXYLATE TRANSPORTER"/>
    <property type="match status" value="1"/>
</dbReference>
<feature type="transmembrane region" description="Helical" evidence="3">
    <location>
        <begin position="575"/>
        <end position="593"/>
    </location>
</feature>
<feature type="region of interest" description="Disordered" evidence="2">
    <location>
        <begin position="279"/>
        <end position="298"/>
    </location>
</feature>
<evidence type="ECO:0000256" key="2">
    <source>
        <dbReference type="SAM" id="MobiDB-lite"/>
    </source>
</evidence>
<feature type="transmembrane region" description="Helical" evidence="3">
    <location>
        <begin position="161"/>
        <end position="180"/>
    </location>
</feature>
<dbReference type="InterPro" id="IPR020846">
    <property type="entry name" value="MFS_dom"/>
</dbReference>
<dbReference type="AlphaFoldDB" id="A0AAN9VTN7"/>
<dbReference type="GO" id="GO:0008028">
    <property type="term" value="F:monocarboxylic acid transmembrane transporter activity"/>
    <property type="evidence" value="ECO:0007669"/>
    <property type="project" value="TreeGrafter"/>
</dbReference>
<evidence type="ECO:0000259" key="4">
    <source>
        <dbReference type="PROSITE" id="PS50850"/>
    </source>
</evidence>
<feature type="compositionally biased region" description="Gly residues" evidence="2">
    <location>
        <begin position="7"/>
        <end position="16"/>
    </location>
</feature>